<evidence type="ECO:0000313" key="4">
    <source>
        <dbReference type="Proteomes" id="UP001149411"/>
    </source>
</evidence>
<evidence type="ECO:0000259" key="2">
    <source>
        <dbReference type="Pfam" id="PF25231"/>
    </source>
</evidence>
<accession>A0A9Q4C364</accession>
<organism evidence="3 4">
    <name type="scientific">Halorutilus salinus</name>
    <dbReference type="NCBI Taxonomy" id="2487751"/>
    <lineage>
        <taxon>Archaea</taxon>
        <taxon>Methanobacteriati</taxon>
        <taxon>Methanobacteriota</taxon>
        <taxon>Stenosarchaea group</taxon>
        <taxon>Halobacteria</taxon>
        <taxon>Halorutilales</taxon>
        <taxon>Halorutilaceae</taxon>
        <taxon>Halorutilus</taxon>
    </lineage>
</organism>
<feature type="domain" description="DUF7847" evidence="2">
    <location>
        <begin position="46"/>
        <end position="291"/>
    </location>
</feature>
<gene>
    <name evidence="3" type="ORF">EGH25_02655</name>
</gene>
<proteinExistence type="predicted"/>
<keyword evidence="1" id="KW-0812">Transmembrane</keyword>
<feature type="transmembrane region" description="Helical" evidence="1">
    <location>
        <begin position="193"/>
        <end position="209"/>
    </location>
</feature>
<dbReference type="AlphaFoldDB" id="A0A9Q4C364"/>
<feature type="transmembrane region" description="Helical" evidence="1">
    <location>
        <begin position="230"/>
        <end position="252"/>
    </location>
</feature>
<reference evidence="3" key="1">
    <citation type="submission" date="2022-09" db="EMBL/GenBank/DDBJ databases">
        <title>Haloadaptaus new haloarchaeum isolated from saline soil.</title>
        <authorList>
            <person name="Duran-Viseras A."/>
            <person name="Sanchez-Porro C."/>
            <person name="Ventosa A."/>
        </authorList>
    </citation>
    <scope>NUCLEOTIDE SEQUENCE</scope>
    <source>
        <strain evidence="3">F3-133</strain>
    </source>
</reference>
<comment type="caution">
    <text evidence="3">The sequence shown here is derived from an EMBL/GenBank/DDBJ whole genome shotgun (WGS) entry which is preliminary data.</text>
</comment>
<keyword evidence="1" id="KW-1133">Transmembrane helix</keyword>
<sequence>MANDKQSDEVFCRSCGEPIKKEAEICPECGVRNTARETASRNGGIDVEEALTTGFERVKARSGLLLVAVFFVIQLVSTVASQSGAERAFEQMGGVESLPPFVRETMVQGAMEPTPLAFDIPQSVITLMSLLTAVGTIVAGIAAYRVFASDARERIPPEAYRRNIGTATLNGIVAGFVFGILVAIGIVLLVVPGIYLITALIFFMIFVALEDENFLESLSSSWELTEGRRISVFLLLMALLVVQVAVGIVGLVASSVAGAVLPQLGAVVDVAVGAALAVYSLAVLTDAYFQLKRNRHVTEEPPV</sequence>
<feature type="transmembrane region" description="Helical" evidence="1">
    <location>
        <begin position="64"/>
        <end position="85"/>
    </location>
</feature>
<keyword evidence="4" id="KW-1185">Reference proteome</keyword>
<dbReference type="InterPro" id="IPR057169">
    <property type="entry name" value="DUF7847"/>
</dbReference>
<keyword evidence="1" id="KW-0472">Membrane</keyword>
<feature type="transmembrane region" description="Helical" evidence="1">
    <location>
        <begin position="167"/>
        <end position="187"/>
    </location>
</feature>
<name>A0A9Q4C364_9EURY</name>
<dbReference type="EMBL" id="RKLV01000002">
    <property type="protein sequence ID" value="MCX2818252.1"/>
    <property type="molecule type" value="Genomic_DNA"/>
</dbReference>
<evidence type="ECO:0000256" key="1">
    <source>
        <dbReference type="SAM" id="Phobius"/>
    </source>
</evidence>
<dbReference type="Proteomes" id="UP001149411">
    <property type="component" value="Unassembled WGS sequence"/>
</dbReference>
<feature type="transmembrane region" description="Helical" evidence="1">
    <location>
        <begin position="264"/>
        <end position="285"/>
    </location>
</feature>
<dbReference type="RefSeq" id="WP_266085986.1">
    <property type="nucleotide sequence ID" value="NZ_RKLV01000002.1"/>
</dbReference>
<dbReference type="Pfam" id="PF25231">
    <property type="entry name" value="DUF7847"/>
    <property type="match status" value="1"/>
</dbReference>
<feature type="transmembrane region" description="Helical" evidence="1">
    <location>
        <begin position="124"/>
        <end position="147"/>
    </location>
</feature>
<protein>
    <recommendedName>
        <fullName evidence="2">DUF7847 domain-containing protein</fullName>
    </recommendedName>
</protein>
<evidence type="ECO:0000313" key="3">
    <source>
        <dbReference type="EMBL" id="MCX2818252.1"/>
    </source>
</evidence>